<reference evidence="2" key="1">
    <citation type="journal article" date="2020" name="Phytopathology">
        <title>Genome Sequence Resources of Colletotrichum truncatum, C. plurivorum, C. musicola, and C. sojae: Four Species Pathogenic to Soybean (Glycine max).</title>
        <authorList>
            <person name="Rogerio F."/>
            <person name="Boufleur T.R."/>
            <person name="Ciampi-Guillardi M."/>
            <person name="Sukno S.A."/>
            <person name="Thon M.R."/>
            <person name="Massola Junior N.S."/>
            <person name="Baroncelli R."/>
        </authorList>
    </citation>
    <scope>NUCLEOTIDE SEQUENCE</scope>
    <source>
        <strain evidence="2">LFN0074</strain>
    </source>
</reference>
<comment type="caution">
    <text evidence="2">The sequence shown here is derived from an EMBL/GenBank/DDBJ whole genome shotgun (WGS) entry which is preliminary data.</text>
</comment>
<sequence>MEIRVRKKRRVGGSVLIVAVDGPDFVMVHGRRVPHRGRKDEEQERKEGRERSRKVLIPVPVVPPPVQVRYFALRCAQPTRRRGAVSGIPRTSRIASRASCWRGAAKTSEQVEAREADKTGRGETTRMA</sequence>
<feature type="region of interest" description="Disordered" evidence="1">
    <location>
        <begin position="31"/>
        <end position="52"/>
    </location>
</feature>
<organism evidence="2 3">
    <name type="scientific">Colletotrichum musicola</name>
    <dbReference type="NCBI Taxonomy" id="2175873"/>
    <lineage>
        <taxon>Eukaryota</taxon>
        <taxon>Fungi</taxon>
        <taxon>Dikarya</taxon>
        <taxon>Ascomycota</taxon>
        <taxon>Pezizomycotina</taxon>
        <taxon>Sordariomycetes</taxon>
        <taxon>Hypocreomycetidae</taxon>
        <taxon>Glomerellales</taxon>
        <taxon>Glomerellaceae</taxon>
        <taxon>Colletotrichum</taxon>
        <taxon>Colletotrichum orchidearum species complex</taxon>
    </lineage>
</organism>
<dbReference type="EMBL" id="WIGM01000301">
    <property type="protein sequence ID" value="KAF6829815.1"/>
    <property type="molecule type" value="Genomic_DNA"/>
</dbReference>
<accession>A0A8H6KEW6</accession>
<feature type="compositionally biased region" description="Basic and acidic residues" evidence="1">
    <location>
        <begin position="109"/>
        <end position="128"/>
    </location>
</feature>
<keyword evidence="3" id="KW-1185">Reference proteome</keyword>
<protein>
    <submittedName>
        <fullName evidence="2">Uncharacterized protein</fullName>
    </submittedName>
</protein>
<evidence type="ECO:0000313" key="3">
    <source>
        <dbReference type="Proteomes" id="UP000639643"/>
    </source>
</evidence>
<feature type="region of interest" description="Disordered" evidence="1">
    <location>
        <begin position="99"/>
        <end position="128"/>
    </location>
</feature>
<dbReference type="Proteomes" id="UP000639643">
    <property type="component" value="Unassembled WGS sequence"/>
</dbReference>
<evidence type="ECO:0000256" key="1">
    <source>
        <dbReference type="SAM" id="MobiDB-lite"/>
    </source>
</evidence>
<feature type="compositionally biased region" description="Basic and acidic residues" evidence="1">
    <location>
        <begin position="38"/>
        <end position="50"/>
    </location>
</feature>
<name>A0A8H6KEW6_9PEZI</name>
<gene>
    <name evidence="2" type="ORF">CMUS01_08020</name>
</gene>
<proteinExistence type="predicted"/>
<evidence type="ECO:0000313" key="2">
    <source>
        <dbReference type="EMBL" id="KAF6829815.1"/>
    </source>
</evidence>
<dbReference type="AlphaFoldDB" id="A0A8H6KEW6"/>